<keyword evidence="2" id="KW-0805">Transcription regulation</keyword>
<evidence type="ECO:0000313" key="6">
    <source>
        <dbReference type="EMBL" id="ATQ68988.1"/>
    </source>
</evidence>
<dbReference type="GO" id="GO:0003700">
    <property type="term" value="F:DNA-binding transcription factor activity"/>
    <property type="evidence" value="ECO:0007669"/>
    <property type="project" value="InterPro"/>
</dbReference>
<dbReference type="EMBL" id="CP023737">
    <property type="protein sequence ID" value="ATQ68988.1"/>
    <property type="molecule type" value="Genomic_DNA"/>
</dbReference>
<dbReference type="InterPro" id="IPR003313">
    <property type="entry name" value="AraC-bd"/>
</dbReference>
<reference evidence="7" key="1">
    <citation type="submission" date="2017-10" db="EMBL/GenBank/DDBJ databases">
        <title>Completed PacBio SMRT sequence of Methylosinus trichosporium OB3b reveals presence of a third large plasmid.</title>
        <authorList>
            <person name="Charles T.C."/>
            <person name="Lynch M.D.J."/>
            <person name="Heil J.R."/>
            <person name="Cheng J."/>
        </authorList>
    </citation>
    <scope>NUCLEOTIDE SEQUENCE [LARGE SCALE GENOMIC DNA]</scope>
    <source>
        <strain evidence="7">OB3b</strain>
    </source>
</reference>
<dbReference type="AlphaFoldDB" id="A0A2D2D1X4"/>
<dbReference type="Gene3D" id="2.60.120.10">
    <property type="entry name" value="Jelly Rolls"/>
    <property type="match status" value="1"/>
</dbReference>
<organism evidence="6 7">
    <name type="scientific">Methylosinus trichosporium (strain ATCC 35070 / NCIMB 11131 / UNIQEM 75 / OB3b)</name>
    <dbReference type="NCBI Taxonomy" id="595536"/>
    <lineage>
        <taxon>Bacteria</taxon>
        <taxon>Pseudomonadati</taxon>
        <taxon>Pseudomonadota</taxon>
        <taxon>Alphaproteobacteria</taxon>
        <taxon>Hyphomicrobiales</taxon>
        <taxon>Methylocystaceae</taxon>
        <taxon>Methylosinus</taxon>
    </lineage>
</organism>
<dbReference type="InterPro" id="IPR011051">
    <property type="entry name" value="RmlC_Cupin_sf"/>
</dbReference>
<dbReference type="Proteomes" id="UP000230709">
    <property type="component" value="Chromosome"/>
</dbReference>
<keyword evidence="7" id="KW-1185">Reference proteome</keyword>
<dbReference type="KEGG" id="mtw:CQW49_14700"/>
<dbReference type="GO" id="GO:0043565">
    <property type="term" value="F:sequence-specific DNA binding"/>
    <property type="evidence" value="ECO:0007669"/>
    <property type="project" value="InterPro"/>
</dbReference>
<accession>A0A2D2D1X4</accession>
<dbReference type="RefSeq" id="WP_003614941.1">
    <property type="nucleotide sequence ID" value="NZ_ADVE02000001.1"/>
</dbReference>
<evidence type="ECO:0000256" key="3">
    <source>
        <dbReference type="ARBA" id="ARBA00023125"/>
    </source>
</evidence>
<evidence type="ECO:0000256" key="1">
    <source>
        <dbReference type="ARBA" id="ARBA00022491"/>
    </source>
</evidence>
<sequence>MPLVDCTSDFDPDPIAGPIIVAGFEAPAASWSRPVHEHRKGQLVYAARGVVTCETGSGVFVIPAHSALWIPAGVSHSGGGSGGAECYCLFVEREWAQKMPSACCSVDVCALFEELLRHAARQSLALKDSGVERRLAEVIIDELTTAPTDYVSLPMPVDPRLRRIAEALVSNPSDKATATQWASRVGVGERTLCRLLHRETGMSFGRWRRQLHVLIGLRRLRAGQTVDTVAFELGYESASGFTAMFRKTVGKPPVRYLTDGYGAVAHTS</sequence>
<dbReference type="FunFam" id="1.10.10.60:FF:000132">
    <property type="entry name" value="AraC family transcriptional regulator"/>
    <property type="match status" value="1"/>
</dbReference>
<dbReference type="Gene3D" id="1.10.10.60">
    <property type="entry name" value="Homeodomain-like"/>
    <property type="match status" value="1"/>
</dbReference>
<gene>
    <name evidence="6" type="ORF">CQW49_14700</name>
</gene>
<dbReference type="SMART" id="SM00342">
    <property type="entry name" value="HTH_ARAC"/>
    <property type="match status" value="1"/>
</dbReference>
<dbReference type="PROSITE" id="PS01124">
    <property type="entry name" value="HTH_ARAC_FAMILY_2"/>
    <property type="match status" value="1"/>
</dbReference>
<proteinExistence type="predicted"/>
<name>A0A2D2D1X4_METT3</name>
<keyword evidence="4" id="KW-0804">Transcription</keyword>
<evidence type="ECO:0000259" key="5">
    <source>
        <dbReference type="PROSITE" id="PS01124"/>
    </source>
</evidence>
<dbReference type="CDD" id="cd06124">
    <property type="entry name" value="cupin_NimR-like_N"/>
    <property type="match status" value="1"/>
</dbReference>
<keyword evidence="3" id="KW-0238">DNA-binding</keyword>
<dbReference type="InterPro" id="IPR018060">
    <property type="entry name" value="HTH_AraC"/>
</dbReference>
<dbReference type="InterPro" id="IPR009057">
    <property type="entry name" value="Homeodomain-like_sf"/>
</dbReference>
<dbReference type="PANTHER" id="PTHR11019">
    <property type="entry name" value="HTH-TYPE TRANSCRIPTIONAL REGULATOR NIMR"/>
    <property type="match status" value="1"/>
</dbReference>
<dbReference type="SUPFAM" id="SSF51182">
    <property type="entry name" value="RmlC-like cupins"/>
    <property type="match status" value="1"/>
</dbReference>
<keyword evidence="1" id="KW-0678">Repressor</keyword>
<protein>
    <submittedName>
        <fullName evidence="6">AraC family transcriptional regulator</fullName>
    </submittedName>
</protein>
<feature type="domain" description="HTH araC/xylS-type" evidence="5">
    <location>
        <begin position="162"/>
        <end position="259"/>
    </location>
</feature>
<dbReference type="STRING" id="595536.GCA_000178815_02202"/>
<evidence type="ECO:0000313" key="7">
    <source>
        <dbReference type="Proteomes" id="UP000230709"/>
    </source>
</evidence>
<evidence type="ECO:0000256" key="2">
    <source>
        <dbReference type="ARBA" id="ARBA00023015"/>
    </source>
</evidence>
<dbReference type="Pfam" id="PF12833">
    <property type="entry name" value="HTH_18"/>
    <property type="match status" value="1"/>
</dbReference>
<evidence type="ECO:0000256" key="4">
    <source>
        <dbReference type="ARBA" id="ARBA00023163"/>
    </source>
</evidence>
<dbReference type="Pfam" id="PF02311">
    <property type="entry name" value="AraC_binding"/>
    <property type="match status" value="1"/>
</dbReference>
<dbReference type="SUPFAM" id="SSF46689">
    <property type="entry name" value="Homeodomain-like"/>
    <property type="match status" value="1"/>
</dbReference>
<dbReference type="InterPro" id="IPR014710">
    <property type="entry name" value="RmlC-like_jellyroll"/>
</dbReference>
<dbReference type="PANTHER" id="PTHR11019:SF199">
    <property type="entry name" value="HTH-TYPE TRANSCRIPTIONAL REGULATOR NIMR"/>
    <property type="match status" value="1"/>
</dbReference>